<dbReference type="EMBL" id="CP002077">
    <property type="protein sequence ID" value="ADK86899.1"/>
    <property type="molecule type" value="Genomic_DNA"/>
</dbReference>
<dbReference type="KEGG" id="mpj:MPNE_0221"/>
<dbReference type="Pfam" id="PF01196">
    <property type="entry name" value="Ribosomal_L17"/>
    <property type="match status" value="1"/>
</dbReference>
<evidence type="ECO:0000313" key="6">
    <source>
        <dbReference type="EMBL" id="ADK86899.1"/>
    </source>
</evidence>
<dbReference type="PANTHER" id="PTHR14413:SF16">
    <property type="entry name" value="LARGE RIBOSOMAL SUBUNIT PROTEIN BL17M"/>
    <property type="match status" value="1"/>
</dbReference>
<dbReference type="PaxDb" id="722438-MPNE_0221"/>
<dbReference type="InterPro" id="IPR047859">
    <property type="entry name" value="Ribosomal_bL17_CS"/>
</dbReference>
<proteinExistence type="inferred from homology"/>
<dbReference type="InterPro" id="IPR036373">
    <property type="entry name" value="Ribosomal_bL17_sf"/>
</dbReference>
<keyword evidence="2 4" id="KW-0689">Ribosomal protein</keyword>
<dbReference type="PANTHER" id="PTHR14413">
    <property type="entry name" value="RIBOSOMAL PROTEIN L17"/>
    <property type="match status" value="1"/>
</dbReference>
<dbReference type="Gene3D" id="3.90.1030.10">
    <property type="entry name" value="Ribosomal protein L17"/>
    <property type="match status" value="1"/>
</dbReference>
<evidence type="ECO:0000256" key="1">
    <source>
        <dbReference type="ARBA" id="ARBA00008777"/>
    </source>
</evidence>
<dbReference type="Proteomes" id="UP000007756">
    <property type="component" value="Chromosome"/>
</dbReference>
<evidence type="ECO:0000256" key="5">
    <source>
        <dbReference type="RuleBase" id="RU000660"/>
    </source>
</evidence>
<dbReference type="RefSeq" id="WP_010874549.1">
    <property type="nucleotide sequence ID" value="NZ_CP010546.1"/>
</dbReference>
<dbReference type="GO" id="GO:0003735">
    <property type="term" value="F:structural constituent of ribosome"/>
    <property type="evidence" value="ECO:0007669"/>
    <property type="project" value="InterPro"/>
</dbReference>
<organism evidence="6 7">
    <name type="scientific">Mycoplasmoides pneumoniae (strain ATCC 15531 / DSM 23978 / CIP 103766 / NBRC 14401 / NCTC 10119 / FH)</name>
    <name type="common">Mycoplasma pneumoniae</name>
    <dbReference type="NCBI Taxonomy" id="722438"/>
    <lineage>
        <taxon>Bacteria</taxon>
        <taxon>Bacillati</taxon>
        <taxon>Mycoplasmatota</taxon>
        <taxon>Mycoplasmoidales</taxon>
        <taxon>Mycoplasmoidaceae</taxon>
        <taxon>Mycoplasmoides</taxon>
    </lineage>
</organism>
<dbReference type="SUPFAM" id="SSF64263">
    <property type="entry name" value="Prokaryotic ribosomal protein L17"/>
    <property type="match status" value="1"/>
</dbReference>
<evidence type="ECO:0000256" key="4">
    <source>
        <dbReference type="HAMAP-Rule" id="MF_01368"/>
    </source>
</evidence>
<dbReference type="PROSITE" id="PS01167">
    <property type="entry name" value="RIBOSOMAL_L17"/>
    <property type="match status" value="1"/>
</dbReference>
<comment type="subunit">
    <text evidence="4">Part of the 50S ribosomal subunit. Contacts protein L32.</text>
</comment>
<name>A0A0H3DKY9_MYCPB</name>
<dbReference type="HOGENOM" id="CLU_074407_2_2_14"/>
<reference evidence="6 7" key="1">
    <citation type="journal article" date="2010" name="Appl. Environ. Microbiol.">
        <title>Targeted chromosomal knockouts in Mycoplasma pneumoniae.</title>
        <authorList>
            <person name="Krishnakumar R."/>
            <person name="Assad-Garcia N."/>
            <person name="Benders G.A."/>
            <person name="Phan Q."/>
            <person name="Montague M.G."/>
            <person name="Glass J.I."/>
        </authorList>
    </citation>
    <scope>NUCLEOTIDE SEQUENCE [LARGE SCALE GENOMIC DNA]</scope>
    <source>
        <strain evidence="7">ATCC 15531 / DSM 22911 / NBRC 14401 / NCTC 10119 / FH</strain>
    </source>
</reference>
<protein>
    <recommendedName>
        <fullName evidence="4">Large ribosomal subunit protein bL17</fullName>
    </recommendedName>
</protein>
<dbReference type="HAMAP" id="MF_01368">
    <property type="entry name" value="Ribosomal_bL17"/>
    <property type="match status" value="1"/>
</dbReference>
<dbReference type="GeneID" id="66609160"/>
<evidence type="ECO:0000313" key="7">
    <source>
        <dbReference type="Proteomes" id="UP000007756"/>
    </source>
</evidence>
<sequence>MSYINKPGKTSAWRVMTVRQQVSAVLAYGKIETTLKKAKNTQKRLDKLITLAKVDNFNNRRQVKKWLLNTNLFDVDQLMDHLFSKVAPKYEKTPGGYSRVLKLGPRRGDATEMAILQLTDAKYK</sequence>
<keyword evidence="3 4" id="KW-0687">Ribonucleoprotein</keyword>
<evidence type="ECO:0000256" key="2">
    <source>
        <dbReference type="ARBA" id="ARBA00022980"/>
    </source>
</evidence>
<dbReference type="InterPro" id="IPR000456">
    <property type="entry name" value="Ribosomal_bL17"/>
</dbReference>
<dbReference type="PATRIC" id="fig|722438.3.peg.215"/>
<dbReference type="GO" id="GO:0006412">
    <property type="term" value="P:translation"/>
    <property type="evidence" value="ECO:0007669"/>
    <property type="project" value="UniProtKB-UniRule"/>
</dbReference>
<dbReference type="SMR" id="A0A0H3DKY9"/>
<comment type="similarity">
    <text evidence="1 4 5">Belongs to the bacterial ribosomal protein bL17 family.</text>
</comment>
<dbReference type="STRING" id="722438.F539_01080"/>
<dbReference type="AlphaFoldDB" id="A0A0H3DKY9"/>
<accession>A0A0H3DKY9</accession>
<evidence type="ECO:0000256" key="3">
    <source>
        <dbReference type="ARBA" id="ARBA00023274"/>
    </source>
</evidence>
<dbReference type="GO" id="GO:0022625">
    <property type="term" value="C:cytosolic large ribosomal subunit"/>
    <property type="evidence" value="ECO:0007669"/>
    <property type="project" value="TreeGrafter"/>
</dbReference>
<dbReference type="NCBIfam" id="TIGR00059">
    <property type="entry name" value="L17"/>
    <property type="match status" value="1"/>
</dbReference>
<dbReference type="eggNOG" id="COG0203">
    <property type="taxonomic scope" value="Bacteria"/>
</dbReference>
<gene>
    <name evidence="4 6" type="primary">rplQ</name>
    <name evidence="6" type="ordered locus">MPNE_0221</name>
</gene>